<dbReference type="Pfam" id="PF02428">
    <property type="entry name" value="Prot_inhib_II"/>
    <property type="match status" value="1"/>
</dbReference>
<dbReference type="AlphaFoldDB" id="A0A9D4Z3D7"/>
<dbReference type="Proteomes" id="UP000886520">
    <property type="component" value="Chromosome 23"/>
</dbReference>
<evidence type="ECO:0000313" key="2">
    <source>
        <dbReference type="EMBL" id="KAI5060938.1"/>
    </source>
</evidence>
<name>A0A9D4Z3D7_ADICA</name>
<evidence type="ECO:0000313" key="3">
    <source>
        <dbReference type="Proteomes" id="UP000886520"/>
    </source>
</evidence>
<evidence type="ECO:0008006" key="4">
    <source>
        <dbReference type="Google" id="ProtNLM"/>
    </source>
</evidence>
<accession>A0A9D4Z3D7</accession>
<organism evidence="2 3">
    <name type="scientific">Adiantum capillus-veneris</name>
    <name type="common">Maidenhair fern</name>
    <dbReference type="NCBI Taxonomy" id="13818"/>
    <lineage>
        <taxon>Eukaryota</taxon>
        <taxon>Viridiplantae</taxon>
        <taxon>Streptophyta</taxon>
        <taxon>Embryophyta</taxon>
        <taxon>Tracheophyta</taxon>
        <taxon>Polypodiopsida</taxon>
        <taxon>Polypodiidae</taxon>
        <taxon>Polypodiales</taxon>
        <taxon>Pteridineae</taxon>
        <taxon>Pteridaceae</taxon>
        <taxon>Vittarioideae</taxon>
        <taxon>Adiantum</taxon>
    </lineage>
</organism>
<keyword evidence="1" id="KW-0732">Signal</keyword>
<comment type="caution">
    <text evidence="2">The sequence shown here is derived from an EMBL/GenBank/DDBJ whole genome shotgun (WGS) entry which is preliminary data.</text>
</comment>
<proteinExistence type="predicted"/>
<reference evidence="2" key="1">
    <citation type="submission" date="2021-01" db="EMBL/GenBank/DDBJ databases">
        <title>Adiantum capillus-veneris genome.</title>
        <authorList>
            <person name="Fang Y."/>
            <person name="Liao Q."/>
        </authorList>
    </citation>
    <scope>NUCLEOTIDE SEQUENCE</scope>
    <source>
        <strain evidence="2">H3</strain>
        <tissue evidence="2">Leaf</tissue>
    </source>
</reference>
<feature type="signal peptide" evidence="1">
    <location>
        <begin position="1"/>
        <end position="22"/>
    </location>
</feature>
<dbReference type="SUPFAM" id="SSF100897">
    <property type="entry name" value="Plant proteinase inhibitors"/>
    <property type="match status" value="1"/>
</dbReference>
<sequence>MAHTRAILLLLLLLGCAAAGSAASDAAASSGGGADGIVCPLFCLENVKYSKCKSLGPHKRLPAACNCCLLRRALLESSPRYSARTPSKCSLHLSHGKVVRCDF</sequence>
<protein>
    <recommendedName>
        <fullName evidence="4">Bifunctional inhibitor/plant lipid transfer protein/seed storage helical domain-containing protein</fullName>
    </recommendedName>
</protein>
<dbReference type="PROSITE" id="PS51257">
    <property type="entry name" value="PROKAR_LIPOPROTEIN"/>
    <property type="match status" value="1"/>
</dbReference>
<gene>
    <name evidence="2" type="ORF">GOP47_0023443</name>
</gene>
<feature type="chain" id="PRO_5038362345" description="Bifunctional inhibitor/plant lipid transfer protein/seed storage helical domain-containing protein" evidence="1">
    <location>
        <begin position="23"/>
        <end position="103"/>
    </location>
</feature>
<keyword evidence="3" id="KW-1185">Reference proteome</keyword>
<dbReference type="EMBL" id="JABFUD020000023">
    <property type="protein sequence ID" value="KAI5060938.1"/>
    <property type="molecule type" value="Genomic_DNA"/>
</dbReference>
<evidence type="ECO:0000256" key="1">
    <source>
        <dbReference type="SAM" id="SignalP"/>
    </source>
</evidence>
<dbReference type="InterPro" id="IPR003465">
    <property type="entry name" value="Prot_inh_I20"/>
</dbReference>
<dbReference type="GO" id="GO:0004867">
    <property type="term" value="F:serine-type endopeptidase inhibitor activity"/>
    <property type="evidence" value="ECO:0007669"/>
    <property type="project" value="InterPro"/>
</dbReference>